<dbReference type="InterPro" id="IPR050496">
    <property type="entry name" value="SNF2_RAD54_helicase_repair"/>
</dbReference>
<dbReference type="Proteomes" id="UP001642464">
    <property type="component" value="Unassembled WGS sequence"/>
</dbReference>
<dbReference type="InterPro" id="IPR000330">
    <property type="entry name" value="SNF2_N"/>
</dbReference>
<dbReference type="Gene3D" id="3.40.50.300">
    <property type="entry name" value="P-loop containing nucleotide triphosphate hydrolases"/>
    <property type="match status" value="1"/>
</dbReference>
<feature type="domain" description="Helicase C-terminal" evidence="4">
    <location>
        <begin position="645"/>
        <end position="810"/>
    </location>
</feature>
<dbReference type="Pfam" id="PF00271">
    <property type="entry name" value="Helicase_C"/>
    <property type="match status" value="1"/>
</dbReference>
<evidence type="ECO:0000259" key="3">
    <source>
        <dbReference type="PROSITE" id="PS51192"/>
    </source>
</evidence>
<dbReference type="InterPro" id="IPR049730">
    <property type="entry name" value="SNF2/RAD54-like_C"/>
</dbReference>
<keyword evidence="6" id="KW-1185">Reference proteome</keyword>
<feature type="compositionally biased region" description="Basic and acidic residues" evidence="2">
    <location>
        <begin position="127"/>
        <end position="137"/>
    </location>
</feature>
<feature type="domain" description="Helicase ATP-binding" evidence="3">
    <location>
        <begin position="187"/>
        <end position="384"/>
    </location>
</feature>
<feature type="compositionally biased region" description="Basic and acidic residues" evidence="2">
    <location>
        <begin position="42"/>
        <end position="52"/>
    </location>
</feature>
<dbReference type="InterPro" id="IPR038718">
    <property type="entry name" value="SNF2-like_sf"/>
</dbReference>
<feature type="region of interest" description="Disordered" evidence="2">
    <location>
        <begin position="583"/>
        <end position="609"/>
    </location>
</feature>
<dbReference type="InterPro" id="IPR001650">
    <property type="entry name" value="Helicase_C-like"/>
</dbReference>
<dbReference type="CDD" id="cd18793">
    <property type="entry name" value="SF2_C_SNF"/>
    <property type="match status" value="1"/>
</dbReference>
<dbReference type="PANTHER" id="PTHR45629">
    <property type="entry name" value="SNF2/RAD54 FAMILY MEMBER"/>
    <property type="match status" value="1"/>
</dbReference>
<gene>
    <name evidence="5" type="ORF">SCF082_LOCUS7953</name>
</gene>
<dbReference type="SUPFAM" id="SSF52540">
    <property type="entry name" value="P-loop containing nucleoside triphosphate hydrolases"/>
    <property type="match status" value="2"/>
</dbReference>
<name>A0ABP0IRA1_9DINO</name>
<feature type="region of interest" description="Disordered" evidence="2">
    <location>
        <begin position="1"/>
        <end position="155"/>
    </location>
</feature>
<dbReference type="PANTHER" id="PTHR45629:SF7">
    <property type="entry name" value="DNA EXCISION REPAIR PROTEIN ERCC-6-RELATED"/>
    <property type="match status" value="1"/>
</dbReference>
<feature type="non-terminal residue" evidence="5">
    <location>
        <position position="871"/>
    </location>
</feature>
<feature type="compositionally biased region" description="Basic and acidic residues" evidence="2">
    <location>
        <begin position="840"/>
        <end position="864"/>
    </location>
</feature>
<accession>A0ABP0IRA1</accession>
<comment type="caution">
    <text evidence="5">The sequence shown here is derived from an EMBL/GenBank/DDBJ whole genome shotgun (WGS) entry which is preliminary data.</text>
</comment>
<evidence type="ECO:0000313" key="6">
    <source>
        <dbReference type="Proteomes" id="UP001642464"/>
    </source>
</evidence>
<feature type="compositionally biased region" description="Basic and acidic residues" evidence="2">
    <location>
        <begin position="62"/>
        <end position="89"/>
    </location>
</feature>
<dbReference type="InterPro" id="IPR014001">
    <property type="entry name" value="Helicase_ATP-bd"/>
</dbReference>
<evidence type="ECO:0000256" key="2">
    <source>
        <dbReference type="SAM" id="MobiDB-lite"/>
    </source>
</evidence>
<evidence type="ECO:0000313" key="5">
    <source>
        <dbReference type="EMBL" id="CAK9003895.1"/>
    </source>
</evidence>
<dbReference type="PROSITE" id="PS51192">
    <property type="entry name" value="HELICASE_ATP_BIND_1"/>
    <property type="match status" value="1"/>
</dbReference>
<evidence type="ECO:0000256" key="1">
    <source>
        <dbReference type="ARBA" id="ARBA00022801"/>
    </source>
</evidence>
<proteinExistence type="predicted"/>
<dbReference type="EMBL" id="CAXAMM010004528">
    <property type="protein sequence ID" value="CAK9003895.1"/>
    <property type="molecule type" value="Genomic_DNA"/>
</dbReference>
<sequence length="871" mass="96769">MLTDSSDSDDDDARRSSFVRKQYHSRLREPGDTASCAVARGDSTRRLLDRLTGRTGTALPRRSPEGRHGGRGDRRGGSDSDSDSDKEAAATRPSKRPRPSRSGNGDETEDRNTRSGAGNFKGGVGDSGDRDRDRDGGWPKLKRSQIKFDSGTNANPVTLSDKLGWQIPGRLSRHLAPYQVRGVEWIAKRLELNLGCILNDSMGLGKTIQTSVLVAAIMGKTARREDEDVVRARQRAVINASHAKQGSKDSEVDRDKFPYPVLVVCPRAVHKQWQDELQAWGCFLIMSVSANRQDEADLVKDIARGLPEVLLMTYDEVQKHIDSLRSASWSCIVLDECHILKNAGTSRFQAIQKIQCTRKVGLTGTALQNNMRELYNLVLLVRPNSIGEWAAFREFYVKPINEGLKASAQRPAKDLGRERSAQLVRMLRKIILRRDKSELKASMPRKISSVVFCQMSDIQAQAYKRVLELEETVLLRRKDEPCNCGRDKPRGKCCHSTAPDGPLWQLYHPEGMPCPRCPSCLVLPIVTILTKIANHPRLLTENSSALYKGGSGAGKQDDRASAGAGVPFGNALRDALSQEEGLTGVDADAGSVSGKREGGNGENGEGKASSQWAREALLRKILGQHFELVLSNTLRDASDSRLSGKLRVLGKKLQSWTSRRQRSNKVLIFSQSTRMLDILGSFCQAQAVRHARYDGEMSRTRREEALQRFNDKPEIQVLLISTRAGGLGLNLTVANKVVIFDPMWNPTFDRQAQDRAYRMGQERDVTVLRLFSRHTLEHRIFESQERKQKLSETVQRSARANVALDVAKPSSGATVENELPKWFEWVDDLGVAQDGDAEELDVHEQEQQPGLEHDGKGKEDDRGDSQGSIAA</sequence>
<feature type="compositionally biased region" description="Acidic residues" evidence="2">
    <location>
        <begin position="1"/>
        <end position="11"/>
    </location>
</feature>
<reference evidence="5 6" key="1">
    <citation type="submission" date="2024-02" db="EMBL/GenBank/DDBJ databases">
        <authorList>
            <person name="Chen Y."/>
            <person name="Shah S."/>
            <person name="Dougan E. K."/>
            <person name="Thang M."/>
            <person name="Chan C."/>
        </authorList>
    </citation>
    <scope>NUCLEOTIDE SEQUENCE [LARGE SCALE GENOMIC DNA]</scope>
</reference>
<dbReference type="PROSITE" id="PS51194">
    <property type="entry name" value="HELICASE_CTER"/>
    <property type="match status" value="1"/>
</dbReference>
<feature type="region of interest" description="Disordered" evidence="2">
    <location>
        <begin position="834"/>
        <end position="871"/>
    </location>
</feature>
<organism evidence="5 6">
    <name type="scientific">Durusdinium trenchii</name>
    <dbReference type="NCBI Taxonomy" id="1381693"/>
    <lineage>
        <taxon>Eukaryota</taxon>
        <taxon>Sar</taxon>
        <taxon>Alveolata</taxon>
        <taxon>Dinophyceae</taxon>
        <taxon>Suessiales</taxon>
        <taxon>Symbiodiniaceae</taxon>
        <taxon>Durusdinium</taxon>
    </lineage>
</organism>
<keyword evidence="1" id="KW-0378">Hydrolase</keyword>
<protein>
    <submittedName>
        <fullName evidence="5">Switch 2 (Protein CHROMATIN REMODELING 9) (AtCHR9)</fullName>
    </submittedName>
</protein>
<dbReference type="SMART" id="SM00487">
    <property type="entry name" value="DEXDc"/>
    <property type="match status" value="1"/>
</dbReference>
<evidence type="ECO:0000259" key="4">
    <source>
        <dbReference type="PROSITE" id="PS51194"/>
    </source>
</evidence>
<dbReference type="SMART" id="SM00490">
    <property type="entry name" value="HELICc"/>
    <property type="match status" value="1"/>
</dbReference>
<dbReference type="Gene3D" id="3.40.50.10810">
    <property type="entry name" value="Tandem AAA-ATPase domain"/>
    <property type="match status" value="1"/>
</dbReference>
<dbReference type="Pfam" id="PF00176">
    <property type="entry name" value="SNF2-rel_dom"/>
    <property type="match status" value="1"/>
</dbReference>
<dbReference type="InterPro" id="IPR027417">
    <property type="entry name" value="P-loop_NTPase"/>
</dbReference>